<evidence type="ECO:0000313" key="1">
    <source>
        <dbReference type="EMBL" id="GBM77517.1"/>
    </source>
</evidence>
<organism evidence="1 2">
    <name type="scientific">Araneus ventricosus</name>
    <name type="common">Orbweaver spider</name>
    <name type="synonym">Epeira ventricosa</name>
    <dbReference type="NCBI Taxonomy" id="182803"/>
    <lineage>
        <taxon>Eukaryota</taxon>
        <taxon>Metazoa</taxon>
        <taxon>Ecdysozoa</taxon>
        <taxon>Arthropoda</taxon>
        <taxon>Chelicerata</taxon>
        <taxon>Arachnida</taxon>
        <taxon>Araneae</taxon>
        <taxon>Araneomorphae</taxon>
        <taxon>Entelegynae</taxon>
        <taxon>Araneoidea</taxon>
        <taxon>Araneidae</taxon>
        <taxon>Araneus</taxon>
    </lineage>
</organism>
<proteinExistence type="predicted"/>
<protein>
    <submittedName>
        <fullName evidence="1">Uncharacterized protein</fullName>
    </submittedName>
</protein>
<dbReference type="Proteomes" id="UP000499080">
    <property type="component" value="Unassembled WGS sequence"/>
</dbReference>
<gene>
    <name evidence="1" type="ORF">AVEN_55644_1</name>
</gene>
<comment type="caution">
    <text evidence="1">The sequence shown here is derived from an EMBL/GenBank/DDBJ whole genome shotgun (WGS) entry which is preliminary data.</text>
</comment>
<dbReference type="EMBL" id="BGPR01002695">
    <property type="protein sequence ID" value="GBM77517.1"/>
    <property type="molecule type" value="Genomic_DNA"/>
</dbReference>
<feature type="non-terminal residue" evidence="1">
    <location>
        <position position="1"/>
    </location>
</feature>
<sequence length="134" mass="15533">IFIRVPEVKPETISPFVRKLFFKSSSDTDEAKVKNNDMMPFPPSKNSARKRQFSVNKFASKKQVLPPFVISSSYTKIRCRTKPFFRSLPEPKVIFFHWQGIETKINLVAPRRQTVLRNSPTDQQPLAHAPKTCR</sequence>
<keyword evidence="2" id="KW-1185">Reference proteome</keyword>
<evidence type="ECO:0000313" key="2">
    <source>
        <dbReference type="Proteomes" id="UP000499080"/>
    </source>
</evidence>
<reference evidence="1 2" key="1">
    <citation type="journal article" date="2019" name="Sci. Rep.">
        <title>Orb-weaving spider Araneus ventricosus genome elucidates the spidroin gene catalogue.</title>
        <authorList>
            <person name="Kono N."/>
            <person name="Nakamura H."/>
            <person name="Ohtoshi R."/>
            <person name="Moran D.A.P."/>
            <person name="Shinohara A."/>
            <person name="Yoshida Y."/>
            <person name="Fujiwara M."/>
            <person name="Mori M."/>
            <person name="Tomita M."/>
            <person name="Arakawa K."/>
        </authorList>
    </citation>
    <scope>NUCLEOTIDE SEQUENCE [LARGE SCALE GENOMIC DNA]</scope>
</reference>
<dbReference type="AlphaFoldDB" id="A0A4Y2IIB6"/>
<name>A0A4Y2IIB6_ARAVE</name>
<accession>A0A4Y2IIB6</accession>